<evidence type="ECO:0000256" key="2">
    <source>
        <dbReference type="ARBA" id="ARBA00007656"/>
    </source>
</evidence>
<feature type="domain" description="PpiC" evidence="7">
    <location>
        <begin position="147"/>
        <end position="237"/>
    </location>
</feature>
<proteinExistence type="inferred from homology"/>
<dbReference type="PROSITE" id="PS50198">
    <property type="entry name" value="PPIC_PPIASE_2"/>
    <property type="match status" value="1"/>
</dbReference>
<dbReference type="EMBL" id="RCCI01000004">
    <property type="protein sequence ID" value="RLJ68515.1"/>
    <property type="molecule type" value="Genomic_DNA"/>
</dbReference>
<reference evidence="8 9" key="1">
    <citation type="submission" date="2018-10" db="EMBL/GenBank/DDBJ databases">
        <title>Genomic Encyclopedia of Type Strains, Phase IV (KMG-IV): sequencing the most valuable type-strain genomes for metagenomic binning, comparative biology and taxonomic classification.</title>
        <authorList>
            <person name="Goeker M."/>
        </authorList>
    </citation>
    <scope>NUCLEOTIDE SEQUENCE [LARGE SCALE GENOMIC DNA]</scope>
    <source>
        <strain evidence="8 9">DSM 26916</strain>
    </source>
</reference>
<dbReference type="PANTHER" id="PTHR47245">
    <property type="entry name" value="PEPTIDYLPROLYL ISOMERASE"/>
    <property type="match status" value="1"/>
</dbReference>
<dbReference type="AlphaFoldDB" id="A0A497XMI1"/>
<protein>
    <recommendedName>
        <fullName evidence="3">peptidylprolyl isomerase</fullName>
        <ecNumber evidence="3">5.2.1.8</ecNumber>
    </recommendedName>
</protein>
<evidence type="ECO:0000256" key="4">
    <source>
        <dbReference type="ARBA" id="ARBA00023110"/>
    </source>
</evidence>
<dbReference type="SUPFAM" id="SSF109998">
    <property type="entry name" value="Triger factor/SurA peptide-binding domain-like"/>
    <property type="match status" value="1"/>
</dbReference>
<dbReference type="SUPFAM" id="SSF54534">
    <property type="entry name" value="FKBP-like"/>
    <property type="match status" value="1"/>
</dbReference>
<dbReference type="InterPro" id="IPR027304">
    <property type="entry name" value="Trigger_fact/SurA_dom_sf"/>
</dbReference>
<dbReference type="Gene3D" id="1.10.8.1040">
    <property type="match status" value="1"/>
</dbReference>
<dbReference type="InterPro" id="IPR000297">
    <property type="entry name" value="PPIase_PpiC"/>
</dbReference>
<dbReference type="Proteomes" id="UP000268908">
    <property type="component" value="Unassembled WGS sequence"/>
</dbReference>
<evidence type="ECO:0000256" key="3">
    <source>
        <dbReference type="ARBA" id="ARBA00013194"/>
    </source>
</evidence>
<evidence type="ECO:0000259" key="7">
    <source>
        <dbReference type="PROSITE" id="PS50198"/>
    </source>
</evidence>
<dbReference type="RefSeq" id="WP_121240406.1">
    <property type="nucleotide sequence ID" value="NZ_BHVV01000002.1"/>
</dbReference>
<keyword evidence="9" id="KW-1185">Reference proteome</keyword>
<feature type="chain" id="PRO_5019771140" description="peptidylprolyl isomerase" evidence="6">
    <location>
        <begin position="23"/>
        <end position="277"/>
    </location>
</feature>
<dbReference type="GO" id="GO:0003755">
    <property type="term" value="F:peptidyl-prolyl cis-trans isomerase activity"/>
    <property type="evidence" value="ECO:0007669"/>
    <property type="project" value="UniProtKB-KW"/>
</dbReference>
<dbReference type="InterPro" id="IPR050245">
    <property type="entry name" value="PrsA_foldase"/>
</dbReference>
<keyword evidence="5 8" id="KW-0413">Isomerase</keyword>
<comment type="caution">
    <text evidence="8">The sequence shown here is derived from an EMBL/GenBank/DDBJ whole genome shotgun (WGS) entry which is preliminary data.</text>
</comment>
<accession>A0A497XMI1</accession>
<name>A0A497XMI1_9PROT</name>
<comment type="similarity">
    <text evidence="2">Belongs to the PpiC/parvulin rotamase family.</text>
</comment>
<evidence type="ECO:0000256" key="6">
    <source>
        <dbReference type="SAM" id="SignalP"/>
    </source>
</evidence>
<dbReference type="PANTHER" id="PTHR47245:SF2">
    <property type="entry name" value="PEPTIDYL-PROLYL CIS-TRANS ISOMERASE HP_0175-RELATED"/>
    <property type="match status" value="1"/>
</dbReference>
<evidence type="ECO:0000256" key="1">
    <source>
        <dbReference type="ARBA" id="ARBA00000971"/>
    </source>
</evidence>
<dbReference type="OrthoDB" id="14196at2"/>
<organism evidence="8 9">
    <name type="scientific">Sulfurisoma sediminicola</name>
    <dbReference type="NCBI Taxonomy" id="1381557"/>
    <lineage>
        <taxon>Bacteria</taxon>
        <taxon>Pseudomonadati</taxon>
        <taxon>Pseudomonadota</taxon>
        <taxon>Betaproteobacteria</taxon>
        <taxon>Nitrosomonadales</taxon>
        <taxon>Sterolibacteriaceae</taxon>
        <taxon>Sulfurisoma</taxon>
    </lineage>
</organism>
<sequence>MRTLISAIAVVLAATTPLVALAAKKDPAEKPAVQGSAEQQRPVVTVNGVAVPEIDARIAVADRRAAGVADSPALQNAVRNQLVARELFAQQARKQGLDKNAVLRARMRMAQEELLARAYEEDYLVKHPSSDEQVRKEYDGIKARSGDKEFLVRHIMLASEDEAKGVITRLRGGESFQSLAALSKDEGSRTRGGELGWRNASNLPPQLTEAATKLAKGQTTQQPVKGPAGWHVLLVEDTRPFTMPPYDDKIKGQLRQALARQALATHLGELLKSAKVE</sequence>
<dbReference type="InterPro" id="IPR046357">
    <property type="entry name" value="PPIase_dom_sf"/>
</dbReference>
<dbReference type="Pfam" id="PF00639">
    <property type="entry name" value="Rotamase"/>
    <property type="match status" value="1"/>
</dbReference>
<evidence type="ECO:0000313" key="8">
    <source>
        <dbReference type="EMBL" id="RLJ68515.1"/>
    </source>
</evidence>
<comment type="catalytic activity">
    <reaction evidence="1">
        <text>[protein]-peptidylproline (omega=180) = [protein]-peptidylproline (omega=0)</text>
        <dbReference type="Rhea" id="RHEA:16237"/>
        <dbReference type="Rhea" id="RHEA-COMP:10747"/>
        <dbReference type="Rhea" id="RHEA-COMP:10748"/>
        <dbReference type="ChEBI" id="CHEBI:83833"/>
        <dbReference type="ChEBI" id="CHEBI:83834"/>
        <dbReference type="EC" id="5.2.1.8"/>
    </reaction>
</comment>
<dbReference type="EC" id="5.2.1.8" evidence="3"/>
<evidence type="ECO:0000256" key="5">
    <source>
        <dbReference type="PROSITE-ProRule" id="PRU00278"/>
    </source>
</evidence>
<dbReference type="Gene3D" id="3.10.50.40">
    <property type="match status" value="1"/>
</dbReference>
<keyword evidence="4 5" id="KW-0697">Rotamase</keyword>
<evidence type="ECO:0000313" key="9">
    <source>
        <dbReference type="Proteomes" id="UP000268908"/>
    </source>
</evidence>
<feature type="signal peptide" evidence="6">
    <location>
        <begin position="1"/>
        <end position="22"/>
    </location>
</feature>
<gene>
    <name evidence="8" type="ORF">DFR35_1077</name>
</gene>
<keyword evidence="6" id="KW-0732">Signal</keyword>